<dbReference type="InterPro" id="IPR040256">
    <property type="entry name" value="At4g02000-like"/>
</dbReference>
<dbReference type="EMBL" id="BKCJ010008983">
    <property type="protein sequence ID" value="GEU84854.1"/>
    <property type="molecule type" value="Genomic_DNA"/>
</dbReference>
<accession>A0A6L2NJZ5</accession>
<comment type="caution">
    <text evidence="1">The sequence shown here is derived from an EMBL/GenBank/DDBJ whole genome shotgun (WGS) entry which is preliminary data.</text>
</comment>
<dbReference type="Gene3D" id="3.10.10.10">
    <property type="entry name" value="HIV Type 1 Reverse Transcriptase, subunit A, domain 1"/>
    <property type="match status" value="1"/>
</dbReference>
<dbReference type="GO" id="GO:0003964">
    <property type="term" value="F:RNA-directed DNA polymerase activity"/>
    <property type="evidence" value="ECO:0007669"/>
    <property type="project" value="UniProtKB-KW"/>
</dbReference>
<dbReference type="InterPro" id="IPR043502">
    <property type="entry name" value="DNA/RNA_pol_sf"/>
</dbReference>
<reference evidence="1" key="1">
    <citation type="journal article" date="2019" name="Sci. Rep.">
        <title>Draft genome of Tanacetum cinerariifolium, the natural source of mosquito coil.</title>
        <authorList>
            <person name="Yamashiro T."/>
            <person name="Shiraishi A."/>
            <person name="Satake H."/>
            <person name="Nakayama K."/>
        </authorList>
    </citation>
    <scope>NUCLEOTIDE SEQUENCE</scope>
</reference>
<dbReference type="PANTHER" id="PTHR31286">
    <property type="entry name" value="GLYCINE-RICH CELL WALL STRUCTURAL PROTEIN 1.8-LIKE"/>
    <property type="match status" value="1"/>
</dbReference>
<gene>
    <name evidence="1" type="ORF">Tci_056832</name>
</gene>
<dbReference type="PANTHER" id="PTHR31286:SF99">
    <property type="entry name" value="DUF4283 DOMAIN-CONTAINING PROTEIN"/>
    <property type="match status" value="1"/>
</dbReference>
<keyword evidence="1" id="KW-0548">Nucleotidyltransferase</keyword>
<keyword evidence="1" id="KW-0808">Transferase</keyword>
<protein>
    <submittedName>
        <fullName evidence="1">Reverse transcriptase domain-containing protein</fullName>
    </submittedName>
</protein>
<dbReference type="SUPFAM" id="SSF56672">
    <property type="entry name" value="DNA/RNA polymerases"/>
    <property type="match status" value="1"/>
</dbReference>
<sequence length="826" mass="93172">MQAAGLSRVTGFGGMKHGFLSQKGSGCGRGVKDNSLNRNTLNSFSESVTPSVVDMMVENEKINSLDYNAVLESFLTLTTSVTTTVGNAPGKSSYANITGKPSGKKVNVRTLFTPGGNRIDVVVLVDSIRAISERFTNTACDAMLENGPWFIRNNPPDENLLKEDISIVPVWVKLHGVPAMAFSKDGLSAISTKVGTPLMLDSYTSDMFLQSWGRSSYARVMVKLRADVELKDNILNGMEPTVEVSISNPFDVLNSVDNDREFEFASNTPIYEKINKIERQIGEDGSDKGYGTNSFLEQWRDSYPDNDDYDPYDDDIMDNHGPPKMSAISCAESHGNPKGYPTYKKKATNINSGITLRRIRAKANTTPIVTTVTKPVTNPRDADATPRVNIQDFYEEYYEDILLIIMDKVRRDKKKEVHARLDFREGSRERRTKKDSHYSSTRALTARLERLKALDHLRYNDQHKYVKDPVKIHNIKQKDEETIKDFMERFKVEIRRMKGAPECMRIFRFVRRVNNPELTKCLNEHVPKTMEEMMITTTAFIGGEVIAASKKKGHASWRTHDQSKSKLLKRGLTSEVIQWMEGGLVGSPPYKDTKRNSCSQGRLLVTIGDADHSTRVWMNFMIVRSLSSYNGIIERPRIKEIQAVPSTAHGMLKFPVHGGIVTICSTILIPAECATVSTSSEVPKETRVHHENFKVALHPNFPDQEVAIEWTLSAKGRIELCSLLKENLDIFAWQPSDMTGVPRSVAKHRLNIQEGYSTVRKKKMGQAPKRANAIQVKVQKPVEAGIVREVYYHDWLSNPVMVKKHEVNWRMYVDFTDLNKACSKDC</sequence>
<proteinExistence type="predicted"/>
<keyword evidence="1" id="KW-0695">RNA-directed DNA polymerase</keyword>
<dbReference type="AlphaFoldDB" id="A0A6L2NJZ5"/>
<organism evidence="1">
    <name type="scientific">Tanacetum cinerariifolium</name>
    <name type="common">Dalmatian daisy</name>
    <name type="synonym">Chrysanthemum cinerariifolium</name>
    <dbReference type="NCBI Taxonomy" id="118510"/>
    <lineage>
        <taxon>Eukaryota</taxon>
        <taxon>Viridiplantae</taxon>
        <taxon>Streptophyta</taxon>
        <taxon>Embryophyta</taxon>
        <taxon>Tracheophyta</taxon>
        <taxon>Spermatophyta</taxon>
        <taxon>Magnoliopsida</taxon>
        <taxon>eudicotyledons</taxon>
        <taxon>Gunneridae</taxon>
        <taxon>Pentapetalae</taxon>
        <taxon>asterids</taxon>
        <taxon>campanulids</taxon>
        <taxon>Asterales</taxon>
        <taxon>Asteraceae</taxon>
        <taxon>Asteroideae</taxon>
        <taxon>Anthemideae</taxon>
        <taxon>Anthemidinae</taxon>
        <taxon>Tanacetum</taxon>
    </lineage>
</organism>
<name>A0A6L2NJZ5_TANCI</name>
<evidence type="ECO:0000313" key="1">
    <source>
        <dbReference type="EMBL" id="GEU84854.1"/>
    </source>
</evidence>